<dbReference type="OrthoDB" id="120976at2759"/>
<dbReference type="AlphaFoldDB" id="A0A813BMF8"/>
<dbReference type="InterPro" id="IPR052201">
    <property type="entry name" value="LRR-containing_regulator"/>
</dbReference>
<sequence>VGEAEAEEFCKALGLNDTITKLEIYVAESHRERCSALWKALADALKSNCTVTHINLDGNRIGAEGAKALADALKRNCMVTHVDLGRNYRKGSKGVGKARR</sequence>
<evidence type="ECO:0000256" key="1">
    <source>
        <dbReference type="ARBA" id="ARBA00022737"/>
    </source>
</evidence>
<dbReference type="PANTHER" id="PTHR24111:SF0">
    <property type="entry name" value="LEUCINE-RICH REPEAT-CONTAINING PROTEIN"/>
    <property type="match status" value="1"/>
</dbReference>
<evidence type="ECO:0000313" key="3">
    <source>
        <dbReference type="Proteomes" id="UP000601435"/>
    </source>
</evidence>
<name>A0A813BMF8_9DINO</name>
<dbReference type="PANTHER" id="PTHR24111">
    <property type="entry name" value="LEUCINE-RICH REPEAT-CONTAINING PROTEIN 34"/>
    <property type="match status" value="1"/>
</dbReference>
<comment type="caution">
    <text evidence="2">The sequence shown here is derived from an EMBL/GenBank/DDBJ whole genome shotgun (WGS) entry which is preliminary data.</text>
</comment>
<keyword evidence="1" id="KW-0677">Repeat</keyword>
<accession>A0A813BMF8</accession>
<protein>
    <submittedName>
        <fullName evidence="2">NLRC3 protein</fullName>
    </submittedName>
</protein>
<evidence type="ECO:0000313" key="2">
    <source>
        <dbReference type="EMBL" id="CAE7914875.1"/>
    </source>
</evidence>
<dbReference type="InterPro" id="IPR001611">
    <property type="entry name" value="Leu-rich_rpt"/>
</dbReference>
<dbReference type="InterPro" id="IPR032675">
    <property type="entry name" value="LRR_dom_sf"/>
</dbReference>
<dbReference type="Proteomes" id="UP000601435">
    <property type="component" value="Unassembled WGS sequence"/>
</dbReference>
<dbReference type="SUPFAM" id="SSF52047">
    <property type="entry name" value="RNI-like"/>
    <property type="match status" value="1"/>
</dbReference>
<feature type="non-terminal residue" evidence="2">
    <location>
        <position position="100"/>
    </location>
</feature>
<proteinExistence type="predicted"/>
<dbReference type="Gene3D" id="3.80.10.10">
    <property type="entry name" value="Ribonuclease Inhibitor"/>
    <property type="match status" value="1"/>
</dbReference>
<feature type="non-terminal residue" evidence="2">
    <location>
        <position position="1"/>
    </location>
</feature>
<organism evidence="2 3">
    <name type="scientific">Symbiodinium necroappetens</name>
    <dbReference type="NCBI Taxonomy" id="1628268"/>
    <lineage>
        <taxon>Eukaryota</taxon>
        <taxon>Sar</taxon>
        <taxon>Alveolata</taxon>
        <taxon>Dinophyceae</taxon>
        <taxon>Suessiales</taxon>
        <taxon>Symbiodiniaceae</taxon>
        <taxon>Symbiodinium</taxon>
    </lineage>
</organism>
<reference evidence="2" key="1">
    <citation type="submission" date="2021-02" db="EMBL/GenBank/DDBJ databases">
        <authorList>
            <person name="Dougan E. K."/>
            <person name="Rhodes N."/>
            <person name="Thang M."/>
            <person name="Chan C."/>
        </authorList>
    </citation>
    <scope>NUCLEOTIDE SEQUENCE</scope>
</reference>
<dbReference type="EMBL" id="CAJNJA010075412">
    <property type="protein sequence ID" value="CAE7914875.1"/>
    <property type="molecule type" value="Genomic_DNA"/>
</dbReference>
<dbReference type="Pfam" id="PF13516">
    <property type="entry name" value="LRR_6"/>
    <property type="match status" value="1"/>
</dbReference>
<dbReference type="SMART" id="SM00368">
    <property type="entry name" value="LRR_RI"/>
    <property type="match status" value="1"/>
</dbReference>
<keyword evidence="3" id="KW-1185">Reference proteome</keyword>
<gene>
    <name evidence="2" type="primary">NLRC3</name>
    <name evidence="2" type="ORF">SNEC2469_LOCUS31319</name>
</gene>